<organism evidence="1 2">
    <name type="scientific">Suillus luteus UH-Slu-Lm8-n1</name>
    <dbReference type="NCBI Taxonomy" id="930992"/>
    <lineage>
        <taxon>Eukaryota</taxon>
        <taxon>Fungi</taxon>
        <taxon>Dikarya</taxon>
        <taxon>Basidiomycota</taxon>
        <taxon>Agaricomycotina</taxon>
        <taxon>Agaricomycetes</taxon>
        <taxon>Agaricomycetidae</taxon>
        <taxon>Boletales</taxon>
        <taxon>Suillineae</taxon>
        <taxon>Suillaceae</taxon>
        <taxon>Suillus</taxon>
    </lineage>
</organism>
<keyword evidence="2" id="KW-1185">Reference proteome</keyword>
<dbReference type="Proteomes" id="UP000054485">
    <property type="component" value="Unassembled WGS sequence"/>
</dbReference>
<accession>A0A0C9ZR12</accession>
<evidence type="ECO:0000313" key="2">
    <source>
        <dbReference type="Proteomes" id="UP000054485"/>
    </source>
</evidence>
<gene>
    <name evidence="1" type="ORF">CY34DRAFT_807468</name>
</gene>
<reference evidence="1 2" key="1">
    <citation type="submission" date="2014-04" db="EMBL/GenBank/DDBJ databases">
        <authorList>
            <consortium name="DOE Joint Genome Institute"/>
            <person name="Kuo A."/>
            <person name="Ruytinx J."/>
            <person name="Rineau F."/>
            <person name="Colpaert J."/>
            <person name="Kohler A."/>
            <person name="Nagy L.G."/>
            <person name="Floudas D."/>
            <person name="Copeland A."/>
            <person name="Barry K.W."/>
            <person name="Cichocki N."/>
            <person name="Veneault-Fourrey C."/>
            <person name="LaButti K."/>
            <person name="Lindquist E.A."/>
            <person name="Lipzen A."/>
            <person name="Lundell T."/>
            <person name="Morin E."/>
            <person name="Murat C."/>
            <person name="Sun H."/>
            <person name="Tunlid A."/>
            <person name="Henrissat B."/>
            <person name="Grigoriev I.V."/>
            <person name="Hibbett D.S."/>
            <person name="Martin F."/>
            <person name="Nordberg H.P."/>
            <person name="Cantor M.N."/>
            <person name="Hua S.X."/>
        </authorList>
    </citation>
    <scope>NUCLEOTIDE SEQUENCE [LARGE SCALE GENOMIC DNA]</scope>
    <source>
        <strain evidence="1 2">UH-Slu-Lm8-n1</strain>
    </source>
</reference>
<dbReference type="HOGENOM" id="CLU_2887321_0_0_1"/>
<sequence length="63" mass="7037">MTTVLVLPQLLYKLYSCNDIQHRLGGSACVQAFGIKDENGLPIHQLQSWCMGSAFRLAYEIPP</sequence>
<proteinExistence type="predicted"/>
<reference evidence="2" key="2">
    <citation type="submission" date="2015-01" db="EMBL/GenBank/DDBJ databases">
        <title>Evolutionary Origins and Diversification of the Mycorrhizal Mutualists.</title>
        <authorList>
            <consortium name="DOE Joint Genome Institute"/>
            <consortium name="Mycorrhizal Genomics Consortium"/>
            <person name="Kohler A."/>
            <person name="Kuo A."/>
            <person name="Nagy L.G."/>
            <person name="Floudas D."/>
            <person name="Copeland A."/>
            <person name="Barry K.W."/>
            <person name="Cichocki N."/>
            <person name="Veneault-Fourrey C."/>
            <person name="LaButti K."/>
            <person name="Lindquist E.A."/>
            <person name="Lipzen A."/>
            <person name="Lundell T."/>
            <person name="Morin E."/>
            <person name="Murat C."/>
            <person name="Riley R."/>
            <person name="Ohm R."/>
            <person name="Sun H."/>
            <person name="Tunlid A."/>
            <person name="Henrissat B."/>
            <person name="Grigoriev I.V."/>
            <person name="Hibbett D.S."/>
            <person name="Martin F."/>
        </authorList>
    </citation>
    <scope>NUCLEOTIDE SEQUENCE [LARGE SCALE GENOMIC DNA]</scope>
    <source>
        <strain evidence="2">UH-Slu-Lm8-n1</strain>
    </source>
</reference>
<evidence type="ECO:0000313" key="1">
    <source>
        <dbReference type="EMBL" id="KIK40165.1"/>
    </source>
</evidence>
<dbReference type="InParanoid" id="A0A0C9ZR12"/>
<dbReference type="AlphaFoldDB" id="A0A0C9ZR12"/>
<dbReference type="EMBL" id="KN835313">
    <property type="protein sequence ID" value="KIK40165.1"/>
    <property type="molecule type" value="Genomic_DNA"/>
</dbReference>
<protein>
    <submittedName>
        <fullName evidence="1">Uncharacterized protein</fullName>
    </submittedName>
</protein>
<name>A0A0C9ZR12_9AGAM</name>